<evidence type="ECO:0000313" key="1">
    <source>
        <dbReference type="EMBL" id="KAG1533348.1"/>
    </source>
</evidence>
<gene>
    <name evidence="1" type="ORF">G6F50_015906</name>
</gene>
<sequence length="124" mass="13304">MVGRVCWKRTPKVLVSTTSLAPPMAEQVGGIEAHGRAICIEEVIRHAGHPATGFSQAQFAVDHRRGRHHLIVHLADTGFAVQHQIVAALPGVAADAAERRGREGAHVHFLGPHPATGWVGDPQR</sequence>
<name>A0A9P6XVJ4_9FUNG</name>
<keyword evidence="2" id="KW-1185">Reference proteome</keyword>
<protein>
    <submittedName>
        <fullName evidence="1">Uncharacterized protein</fullName>
    </submittedName>
</protein>
<reference evidence="1 2" key="1">
    <citation type="journal article" date="2020" name="Microb. Genom.">
        <title>Genetic diversity of clinical and environmental Mucorales isolates obtained from an investigation of mucormycosis cases among solid organ transplant recipients.</title>
        <authorList>
            <person name="Nguyen M.H."/>
            <person name="Kaul D."/>
            <person name="Muto C."/>
            <person name="Cheng S.J."/>
            <person name="Richter R.A."/>
            <person name="Bruno V.M."/>
            <person name="Liu G."/>
            <person name="Beyhan S."/>
            <person name="Sundermann A.J."/>
            <person name="Mounaud S."/>
            <person name="Pasculle A.W."/>
            <person name="Nierman W.C."/>
            <person name="Driscoll E."/>
            <person name="Cumbie R."/>
            <person name="Clancy C.J."/>
            <person name="Dupont C.L."/>
        </authorList>
    </citation>
    <scope>NUCLEOTIDE SEQUENCE [LARGE SCALE GENOMIC DNA]</scope>
    <source>
        <strain evidence="1 2">GL24</strain>
    </source>
</reference>
<organism evidence="1 2">
    <name type="scientific">Rhizopus delemar</name>
    <dbReference type="NCBI Taxonomy" id="936053"/>
    <lineage>
        <taxon>Eukaryota</taxon>
        <taxon>Fungi</taxon>
        <taxon>Fungi incertae sedis</taxon>
        <taxon>Mucoromycota</taxon>
        <taxon>Mucoromycotina</taxon>
        <taxon>Mucoromycetes</taxon>
        <taxon>Mucorales</taxon>
        <taxon>Mucorineae</taxon>
        <taxon>Rhizopodaceae</taxon>
        <taxon>Rhizopus</taxon>
    </lineage>
</organism>
<evidence type="ECO:0000313" key="2">
    <source>
        <dbReference type="Proteomes" id="UP000740926"/>
    </source>
</evidence>
<accession>A0A9P6XVJ4</accession>
<dbReference type="AlphaFoldDB" id="A0A9P6XVJ4"/>
<dbReference type="Proteomes" id="UP000740926">
    <property type="component" value="Unassembled WGS sequence"/>
</dbReference>
<proteinExistence type="predicted"/>
<dbReference type="EMBL" id="JAANIU010009326">
    <property type="protein sequence ID" value="KAG1533348.1"/>
    <property type="molecule type" value="Genomic_DNA"/>
</dbReference>
<comment type="caution">
    <text evidence="1">The sequence shown here is derived from an EMBL/GenBank/DDBJ whole genome shotgun (WGS) entry which is preliminary data.</text>
</comment>